<reference evidence="2 3" key="1">
    <citation type="submission" date="2014-06" db="EMBL/GenBank/DDBJ databases">
        <title>Evolutionary Origins and Diversification of the Mycorrhizal Mutualists.</title>
        <authorList>
            <consortium name="DOE Joint Genome Institute"/>
            <consortium name="Mycorrhizal Genomics Consortium"/>
            <person name="Kohler A."/>
            <person name="Kuo A."/>
            <person name="Nagy L.G."/>
            <person name="Floudas D."/>
            <person name="Copeland A."/>
            <person name="Barry K.W."/>
            <person name="Cichocki N."/>
            <person name="Veneault-Fourrey C."/>
            <person name="LaButti K."/>
            <person name="Lindquist E.A."/>
            <person name="Lipzen A."/>
            <person name="Lundell T."/>
            <person name="Morin E."/>
            <person name="Murat C."/>
            <person name="Riley R."/>
            <person name="Ohm R."/>
            <person name="Sun H."/>
            <person name="Tunlid A."/>
            <person name="Henrissat B."/>
            <person name="Grigoriev I.V."/>
            <person name="Hibbett D.S."/>
            <person name="Martin F."/>
        </authorList>
    </citation>
    <scope>NUCLEOTIDE SEQUENCE [LARGE SCALE GENOMIC DNA]</scope>
    <source>
        <strain evidence="2 3">SS14</strain>
    </source>
</reference>
<organism evidence="2 3">
    <name type="scientific">Sphaerobolus stellatus (strain SS14)</name>
    <dbReference type="NCBI Taxonomy" id="990650"/>
    <lineage>
        <taxon>Eukaryota</taxon>
        <taxon>Fungi</taxon>
        <taxon>Dikarya</taxon>
        <taxon>Basidiomycota</taxon>
        <taxon>Agaricomycotina</taxon>
        <taxon>Agaricomycetes</taxon>
        <taxon>Phallomycetidae</taxon>
        <taxon>Geastrales</taxon>
        <taxon>Sphaerobolaceae</taxon>
        <taxon>Sphaerobolus</taxon>
    </lineage>
</organism>
<evidence type="ECO:0000313" key="3">
    <source>
        <dbReference type="Proteomes" id="UP000054279"/>
    </source>
</evidence>
<feature type="compositionally biased region" description="Polar residues" evidence="1">
    <location>
        <begin position="52"/>
        <end position="62"/>
    </location>
</feature>
<dbReference type="AlphaFoldDB" id="A0A0C9T8Z0"/>
<dbReference type="EMBL" id="KN837410">
    <property type="protein sequence ID" value="KIJ25533.1"/>
    <property type="molecule type" value="Genomic_DNA"/>
</dbReference>
<protein>
    <submittedName>
        <fullName evidence="2">Uncharacterized protein</fullName>
    </submittedName>
</protein>
<sequence>MKPTLIREAFAKTGIWPTNFSKFSNEDFTPSKYMSTTPSFPPSFPKRALLAPNSSDPLASSPNHEEAEGQLGEDVESGNNPSSSSSNPITLCHNACLPIISPVTLTATSDRVTKA</sequence>
<gene>
    <name evidence="2" type="ORF">M422DRAFT_273498</name>
</gene>
<feature type="compositionally biased region" description="Low complexity" evidence="1">
    <location>
        <begin position="77"/>
        <end position="87"/>
    </location>
</feature>
<evidence type="ECO:0000256" key="1">
    <source>
        <dbReference type="SAM" id="MobiDB-lite"/>
    </source>
</evidence>
<feature type="region of interest" description="Disordered" evidence="1">
    <location>
        <begin position="31"/>
        <end position="87"/>
    </location>
</feature>
<dbReference type="Proteomes" id="UP000054279">
    <property type="component" value="Unassembled WGS sequence"/>
</dbReference>
<evidence type="ECO:0000313" key="2">
    <source>
        <dbReference type="EMBL" id="KIJ25533.1"/>
    </source>
</evidence>
<keyword evidence="3" id="KW-1185">Reference proteome</keyword>
<proteinExistence type="predicted"/>
<name>A0A0C9T8Z0_SPHS4</name>
<accession>A0A0C9T8Z0</accession>
<dbReference type="HOGENOM" id="CLU_2110533_0_0_1"/>